<sequence length="53" mass="6377">MRRFAWIDACVSILILIAQQKRHDHRVDAWRFRFSVSRKTGFSLRFVPSVWEG</sequence>
<dbReference type="EMBL" id="LECT01000038">
    <property type="protein sequence ID" value="KLU03346.1"/>
    <property type="molecule type" value="Genomic_DNA"/>
</dbReference>
<dbReference type="Proteomes" id="UP000036367">
    <property type="component" value="Unassembled WGS sequence"/>
</dbReference>
<proteinExistence type="predicted"/>
<protein>
    <submittedName>
        <fullName evidence="1">Uncharacterized protein</fullName>
    </submittedName>
</protein>
<accession>A0A0J1BA23</accession>
<dbReference type="AlphaFoldDB" id="A0A0J1BA23"/>
<gene>
    <name evidence="1" type="ORF">RISK_004658</name>
</gene>
<reference evidence="1" key="1">
    <citation type="submission" date="2015-05" db="EMBL/GenBank/DDBJ databases">
        <title>Permanent draft genome of Rhodopirellula islandicus K833.</title>
        <authorList>
            <person name="Kizina J."/>
            <person name="Richter M."/>
            <person name="Glockner F.O."/>
            <person name="Harder J."/>
        </authorList>
    </citation>
    <scope>NUCLEOTIDE SEQUENCE [LARGE SCALE GENOMIC DNA]</scope>
    <source>
        <strain evidence="1">K833</strain>
    </source>
</reference>
<organism evidence="1 2">
    <name type="scientific">Rhodopirellula islandica</name>
    <dbReference type="NCBI Taxonomy" id="595434"/>
    <lineage>
        <taxon>Bacteria</taxon>
        <taxon>Pseudomonadati</taxon>
        <taxon>Planctomycetota</taxon>
        <taxon>Planctomycetia</taxon>
        <taxon>Pirellulales</taxon>
        <taxon>Pirellulaceae</taxon>
        <taxon>Rhodopirellula</taxon>
    </lineage>
</organism>
<name>A0A0J1BA23_RHOIS</name>
<evidence type="ECO:0000313" key="1">
    <source>
        <dbReference type="EMBL" id="KLU03346.1"/>
    </source>
</evidence>
<dbReference type="STRING" id="595434.RISK_004658"/>
<keyword evidence="2" id="KW-1185">Reference proteome</keyword>
<evidence type="ECO:0000313" key="2">
    <source>
        <dbReference type="Proteomes" id="UP000036367"/>
    </source>
</evidence>
<comment type="caution">
    <text evidence="1">The sequence shown here is derived from an EMBL/GenBank/DDBJ whole genome shotgun (WGS) entry which is preliminary data.</text>
</comment>